<dbReference type="AlphaFoldDB" id="A0A427XVY9"/>
<feature type="domain" description="HNH nuclease" evidence="2">
    <location>
        <begin position="154"/>
        <end position="212"/>
    </location>
</feature>
<reference evidence="3 4" key="1">
    <citation type="submission" date="2018-11" db="EMBL/GenBank/DDBJ databases">
        <title>Genome sequence of Saitozyma podzolica DSM 27192.</title>
        <authorList>
            <person name="Aliyu H."/>
            <person name="Gorte O."/>
            <person name="Ochsenreither K."/>
        </authorList>
    </citation>
    <scope>NUCLEOTIDE SEQUENCE [LARGE SCALE GENOMIC DNA]</scope>
    <source>
        <strain evidence="3 4">DSM 27192</strain>
    </source>
</reference>
<feature type="compositionally biased region" description="Polar residues" evidence="1">
    <location>
        <begin position="123"/>
        <end position="143"/>
    </location>
</feature>
<sequence length="284" mass="32279">MSEQVTYELAAVRWRRSQTVDIVTRLGNQIAVFPLSFLLSCGDNTWEYVLYVVNLLVDQIRGHDGRIVIGDDPQAIDDALPVDLQGSPTAGTYYYIQDGIDREPTLSWGPEYSSRFKTPQFLPGSSTKSASSRTTGRPEQSSFKQRLIGRDAVCLLTEDDVEKCVAAHIVPQSRPDIYQQLLDEKHPDMFNTSAGLLLNHNLHKTFDTLNWSLYRKDETYYVHYFSPRDPADFQLHGKAIPPDRFSRFYDSPDPRLVAWHYSQAVKARIRGFSVGRMGTKASKP</sequence>
<protein>
    <recommendedName>
        <fullName evidence="2">HNH nuclease domain-containing protein</fullName>
    </recommendedName>
</protein>
<feature type="region of interest" description="Disordered" evidence="1">
    <location>
        <begin position="117"/>
        <end position="143"/>
    </location>
</feature>
<dbReference type="Pfam" id="PF13391">
    <property type="entry name" value="HNH_2"/>
    <property type="match status" value="1"/>
</dbReference>
<name>A0A427XVY9_9TREE</name>
<proteinExistence type="predicted"/>
<evidence type="ECO:0000256" key="1">
    <source>
        <dbReference type="SAM" id="MobiDB-lite"/>
    </source>
</evidence>
<evidence type="ECO:0000313" key="4">
    <source>
        <dbReference type="Proteomes" id="UP000279259"/>
    </source>
</evidence>
<evidence type="ECO:0000259" key="2">
    <source>
        <dbReference type="Pfam" id="PF13391"/>
    </source>
</evidence>
<evidence type="ECO:0000313" key="3">
    <source>
        <dbReference type="EMBL" id="RSH82993.1"/>
    </source>
</evidence>
<dbReference type="InterPro" id="IPR003615">
    <property type="entry name" value="HNH_nuc"/>
</dbReference>
<dbReference type="EMBL" id="RSCD01000025">
    <property type="protein sequence ID" value="RSH82993.1"/>
    <property type="molecule type" value="Genomic_DNA"/>
</dbReference>
<dbReference type="OrthoDB" id="2569251at2759"/>
<accession>A0A427XVY9</accession>
<dbReference type="STRING" id="1890683.A0A427XVY9"/>
<gene>
    <name evidence="3" type="ORF">EHS25_005703</name>
</gene>
<organism evidence="3 4">
    <name type="scientific">Saitozyma podzolica</name>
    <dbReference type="NCBI Taxonomy" id="1890683"/>
    <lineage>
        <taxon>Eukaryota</taxon>
        <taxon>Fungi</taxon>
        <taxon>Dikarya</taxon>
        <taxon>Basidiomycota</taxon>
        <taxon>Agaricomycotina</taxon>
        <taxon>Tremellomycetes</taxon>
        <taxon>Tremellales</taxon>
        <taxon>Trimorphomycetaceae</taxon>
        <taxon>Saitozyma</taxon>
    </lineage>
</organism>
<keyword evidence="4" id="KW-1185">Reference proteome</keyword>
<comment type="caution">
    <text evidence="3">The sequence shown here is derived from an EMBL/GenBank/DDBJ whole genome shotgun (WGS) entry which is preliminary data.</text>
</comment>
<dbReference type="Proteomes" id="UP000279259">
    <property type="component" value="Unassembled WGS sequence"/>
</dbReference>